<dbReference type="EMBL" id="QTTT01000001">
    <property type="protein sequence ID" value="REE98658.1"/>
    <property type="molecule type" value="Genomic_DNA"/>
</dbReference>
<proteinExistence type="predicted"/>
<gene>
    <name evidence="1" type="ORF">DFJ69_4151</name>
</gene>
<organism evidence="1 2">
    <name type="scientific">Thermomonospora umbrina</name>
    <dbReference type="NCBI Taxonomy" id="111806"/>
    <lineage>
        <taxon>Bacteria</taxon>
        <taxon>Bacillati</taxon>
        <taxon>Actinomycetota</taxon>
        <taxon>Actinomycetes</taxon>
        <taxon>Streptosporangiales</taxon>
        <taxon>Thermomonosporaceae</taxon>
        <taxon>Thermomonospora</taxon>
    </lineage>
</organism>
<reference evidence="1 2" key="1">
    <citation type="submission" date="2018-08" db="EMBL/GenBank/DDBJ databases">
        <title>Sequencing the genomes of 1000 actinobacteria strains.</title>
        <authorList>
            <person name="Klenk H.-P."/>
        </authorList>
    </citation>
    <scope>NUCLEOTIDE SEQUENCE [LARGE SCALE GENOMIC DNA]</scope>
    <source>
        <strain evidence="1 2">DSM 43927</strain>
    </source>
</reference>
<sequence length="100" mass="10257">MTTAELAERIAETAADCPGVVELSAGPWGHVVTYRPGLPLRGVAMRDDEVQVSIVVRPDRPVTETAQAVGAAVAPLAGGRDVNVIIADLADPADPTDGAD</sequence>
<keyword evidence="2" id="KW-1185">Reference proteome</keyword>
<accession>A0A3D9SS80</accession>
<dbReference type="AlphaFoldDB" id="A0A3D9SS80"/>
<dbReference type="Proteomes" id="UP000256661">
    <property type="component" value="Unassembled WGS sequence"/>
</dbReference>
<comment type="caution">
    <text evidence="1">The sequence shown here is derived from an EMBL/GenBank/DDBJ whole genome shotgun (WGS) entry which is preliminary data.</text>
</comment>
<protein>
    <submittedName>
        <fullName evidence="1">Uncharacterized protein</fullName>
    </submittedName>
</protein>
<name>A0A3D9SS80_9ACTN</name>
<evidence type="ECO:0000313" key="2">
    <source>
        <dbReference type="Proteomes" id="UP000256661"/>
    </source>
</evidence>
<evidence type="ECO:0000313" key="1">
    <source>
        <dbReference type="EMBL" id="REE98658.1"/>
    </source>
</evidence>
<dbReference type="OrthoDB" id="5192951at2"/>
<dbReference type="RefSeq" id="WP_116024086.1">
    <property type="nucleotide sequence ID" value="NZ_QTTT01000001.1"/>
</dbReference>